<sequence length="334" mass="37529">MVNRTLSHPSLSGKMDSSPRIRKYRRLTEAIAADDAETALKLSRASGWELDALKFISGLEFAYERFPKKKWYILADDDTYLVQPSLKPLLGHLDPKARHYLGNAVGDFRQRFAHGGSAIVLSQAAMQSLLVRKRGVVSRAHAESLEETWGDRLLARALIRSGIYLDERYSHLFNGESPRQSKIRADRFCSPVVAFHTLATPAKMLDAGQHFRNITQPVLWIDLWDIYQVPTPWRHGKGVAGAAAANINQNWDHVGEKLNDDDAILTVRNVASADECMKKCTKKYSKKCMAWTWETGTRKCHISPWMIVGEKADGKLSGPNSQRARDLEINCLGG</sequence>
<keyword evidence="10" id="KW-1133">Transmembrane helix</keyword>
<evidence type="ECO:0000256" key="6">
    <source>
        <dbReference type="ARBA" id="ARBA00022679"/>
    </source>
</evidence>
<evidence type="ECO:0000256" key="7">
    <source>
        <dbReference type="ARBA" id="ARBA00022692"/>
    </source>
</evidence>
<comment type="similarity">
    <text evidence="3">Belongs to the glycosyltransferase 31 family. Beta3-Gal-T subfamily.</text>
</comment>
<dbReference type="InterPro" id="IPR003609">
    <property type="entry name" value="Pan_app"/>
</dbReference>
<gene>
    <name evidence="14" type="ORF">B0H66DRAFT_551363</name>
</gene>
<evidence type="ECO:0000256" key="8">
    <source>
        <dbReference type="ARBA" id="ARBA00022741"/>
    </source>
</evidence>
<dbReference type="GO" id="GO:0016020">
    <property type="term" value="C:membrane"/>
    <property type="evidence" value="ECO:0007669"/>
    <property type="project" value="UniProtKB-SubCell"/>
</dbReference>
<evidence type="ECO:0000313" key="14">
    <source>
        <dbReference type="EMBL" id="KAK3326610.1"/>
    </source>
</evidence>
<dbReference type="Gene3D" id="3.90.550.50">
    <property type="match status" value="1"/>
</dbReference>
<evidence type="ECO:0000256" key="9">
    <source>
        <dbReference type="ARBA" id="ARBA00022968"/>
    </source>
</evidence>
<keyword evidence="8" id="KW-0547">Nucleotide-binding</keyword>
<dbReference type="Gene3D" id="3.50.4.10">
    <property type="entry name" value="Hepatocyte Growth Factor"/>
    <property type="match status" value="1"/>
</dbReference>
<evidence type="ECO:0000256" key="10">
    <source>
        <dbReference type="ARBA" id="ARBA00022989"/>
    </source>
</evidence>
<comment type="pathway">
    <text evidence="2">Protein modification; protein glycosylation.</text>
</comment>
<reference evidence="14" key="1">
    <citation type="journal article" date="2023" name="Mol. Phylogenet. Evol.">
        <title>Genome-scale phylogeny and comparative genomics of the fungal order Sordariales.</title>
        <authorList>
            <person name="Hensen N."/>
            <person name="Bonometti L."/>
            <person name="Westerberg I."/>
            <person name="Brannstrom I.O."/>
            <person name="Guillou S."/>
            <person name="Cros-Aarteil S."/>
            <person name="Calhoun S."/>
            <person name="Haridas S."/>
            <person name="Kuo A."/>
            <person name="Mondo S."/>
            <person name="Pangilinan J."/>
            <person name="Riley R."/>
            <person name="LaButti K."/>
            <person name="Andreopoulos B."/>
            <person name="Lipzen A."/>
            <person name="Chen C."/>
            <person name="Yan M."/>
            <person name="Daum C."/>
            <person name="Ng V."/>
            <person name="Clum A."/>
            <person name="Steindorff A."/>
            <person name="Ohm R.A."/>
            <person name="Martin F."/>
            <person name="Silar P."/>
            <person name="Natvig D.O."/>
            <person name="Lalanne C."/>
            <person name="Gautier V."/>
            <person name="Ament-Velasquez S.L."/>
            <person name="Kruys A."/>
            <person name="Hutchinson M.I."/>
            <person name="Powell A.J."/>
            <person name="Barry K."/>
            <person name="Miller A.N."/>
            <person name="Grigoriev I.V."/>
            <person name="Debuchy R."/>
            <person name="Gladieux P."/>
            <person name="Hiltunen Thoren M."/>
            <person name="Johannesson H."/>
        </authorList>
    </citation>
    <scope>NUCLEOTIDE SEQUENCE</scope>
    <source>
        <strain evidence="14">CBS 118394</strain>
    </source>
</reference>
<dbReference type="InterPro" id="IPR026050">
    <property type="entry name" value="C1GALT1/C1GALT1_chp1"/>
</dbReference>
<proteinExistence type="inferred from homology"/>
<evidence type="ECO:0000256" key="4">
    <source>
        <dbReference type="ARBA" id="ARBA00012557"/>
    </source>
</evidence>
<evidence type="ECO:0000256" key="3">
    <source>
        <dbReference type="ARBA" id="ARBA00006462"/>
    </source>
</evidence>
<comment type="caution">
    <text evidence="14">The sequence shown here is derived from an EMBL/GenBank/DDBJ whole genome shotgun (WGS) entry which is preliminary data.</text>
</comment>
<comment type="subcellular location">
    <subcellularLocation>
        <location evidence="1">Membrane</location>
        <topology evidence="1">Single-pass type II membrane protein</topology>
    </subcellularLocation>
</comment>
<dbReference type="Proteomes" id="UP001283341">
    <property type="component" value="Unassembled WGS sequence"/>
</dbReference>
<dbReference type="GO" id="GO:0016263">
    <property type="term" value="F:glycoprotein-N-acetylgalactosamine 3-beta-galactosyltransferase activity"/>
    <property type="evidence" value="ECO:0007669"/>
    <property type="project" value="UniProtKB-EC"/>
</dbReference>
<evidence type="ECO:0000256" key="11">
    <source>
        <dbReference type="ARBA" id="ARBA00023136"/>
    </source>
</evidence>
<dbReference type="EMBL" id="JAUEDM010000002">
    <property type="protein sequence ID" value="KAK3326610.1"/>
    <property type="molecule type" value="Genomic_DNA"/>
</dbReference>
<keyword evidence="5" id="KW-0328">Glycosyltransferase</keyword>
<dbReference type="Pfam" id="PF00024">
    <property type="entry name" value="PAN_1"/>
    <property type="match status" value="1"/>
</dbReference>
<dbReference type="AlphaFoldDB" id="A0AAE0IKH6"/>
<evidence type="ECO:0000256" key="1">
    <source>
        <dbReference type="ARBA" id="ARBA00004606"/>
    </source>
</evidence>
<dbReference type="PANTHER" id="PTHR23033:SF40">
    <property type="entry name" value="APPLE DOMAIN-CONTAINING PROTEIN"/>
    <property type="match status" value="1"/>
</dbReference>
<protein>
    <recommendedName>
        <fullName evidence="4">N-acetylgalactosaminide beta-1,3-galactosyltransferase</fullName>
        <ecNumber evidence="4">2.4.1.122</ecNumber>
    </recommendedName>
</protein>
<keyword evidence="11" id="KW-0472">Membrane</keyword>
<name>A0AAE0IKH6_9PEZI</name>
<evidence type="ECO:0000256" key="5">
    <source>
        <dbReference type="ARBA" id="ARBA00022676"/>
    </source>
</evidence>
<dbReference type="EC" id="2.4.1.122" evidence="4"/>
<evidence type="ECO:0000256" key="2">
    <source>
        <dbReference type="ARBA" id="ARBA00004922"/>
    </source>
</evidence>
<organism evidence="14 15">
    <name type="scientific">Apodospora peruviana</name>
    <dbReference type="NCBI Taxonomy" id="516989"/>
    <lineage>
        <taxon>Eukaryota</taxon>
        <taxon>Fungi</taxon>
        <taxon>Dikarya</taxon>
        <taxon>Ascomycota</taxon>
        <taxon>Pezizomycotina</taxon>
        <taxon>Sordariomycetes</taxon>
        <taxon>Sordariomycetidae</taxon>
        <taxon>Sordariales</taxon>
        <taxon>Lasiosphaeriaceae</taxon>
        <taxon>Apodospora</taxon>
    </lineage>
</organism>
<evidence type="ECO:0000313" key="15">
    <source>
        <dbReference type="Proteomes" id="UP001283341"/>
    </source>
</evidence>
<dbReference type="SUPFAM" id="SSF57414">
    <property type="entry name" value="Hairpin loop containing domain-like"/>
    <property type="match status" value="1"/>
</dbReference>
<feature type="domain" description="Fringe-like glycosyltransferase" evidence="13">
    <location>
        <begin position="67"/>
        <end position="135"/>
    </location>
</feature>
<feature type="domain" description="Apple" evidence="12">
    <location>
        <begin position="256"/>
        <end position="305"/>
    </location>
</feature>
<accession>A0AAE0IKH6</accession>
<dbReference type="GO" id="GO:0000166">
    <property type="term" value="F:nucleotide binding"/>
    <property type="evidence" value="ECO:0007669"/>
    <property type="project" value="UniProtKB-KW"/>
</dbReference>
<keyword evidence="15" id="KW-1185">Reference proteome</keyword>
<evidence type="ECO:0000259" key="13">
    <source>
        <dbReference type="Pfam" id="PF02434"/>
    </source>
</evidence>
<dbReference type="InterPro" id="IPR003378">
    <property type="entry name" value="Fringe-like_glycosylTrfase"/>
</dbReference>
<dbReference type="PANTHER" id="PTHR23033">
    <property type="entry name" value="BETA1,3-GALACTOSYLTRANSFERASE"/>
    <property type="match status" value="1"/>
</dbReference>
<reference evidence="14" key="2">
    <citation type="submission" date="2023-06" db="EMBL/GenBank/DDBJ databases">
        <authorList>
            <consortium name="Lawrence Berkeley National Laboratory"/>
            <person name="Haridas S."/>
            <person name="Hensen N."/>
            <person name="Bonometti L."/>
            <person name="Westerberg I."/>
            <person name="Brannstrom I.O."/>
            <person name="Guillou S."/>
            <person name="Cros-Aarteil S."/>
            <person name="Calhoun S."/>
            <person name="Kuo A."/>
            <person name="Mondo S."/>
            <person name="Pangilinan J."/>
            <person name="Riley R."/>
            <person name="Labutti K."/>
            <person name="Andreopoulos B."/>
            <person name="Lipzen A."/>
            <person name="Chen C."/>
            <person name="Yanf M."/>
            <person name="Daum C."/>
            <person name="Ng V."/>
            <person name="Clum A."/>
            <person name="Steindorff A."/>
            <person name="Ohm R."/>
            <person name="Martin F."/>
            <person name="Silar P."/>
            <person name="Natvig D."/>
            <person name="Lalanne C."/>
            <person name="Gautier V."/>
            <person name="Ament-Velasquez S.L."/>
            <person name="Kruys A."/>
            <person name="Hutchinson M.I."/>
            <person name="Powell A.J."/>
            <person name="Barry K."/>
            <person name="Miller A.N."/>
            <person name="Grigoriev I.V."/>
            <person name="Debuchy R."/>
            <person name="Gladieux P."/>
            <person name="Thoren M.H."/>
            <person name="Johannesson H."/>
        </authorList>
    </citation>
    <scope>NUCLEOTIDE SEQUENCE</scope>
    <source>
        <strain evidence="14">CBS 118394</strain>
    </source>
</reference>
<evidence type="ECO:0000259" key="12">
    <source>
        <dbReference type="Pfam" id="PF00024"/>
    </source>
</evidence>
<dbReference type="Pfam" id="PF02434">
    <property type="entry name" value="Fringe"/>
    <property type="match status" value="1"/>
</dbReference>
<keyword evidence="9" id="KW-0735">Signal-anchor</keyword>
<keyword evidence="6" id="KW-0808">Transferase</keyword>
<keyword evidence="7" id="KW-0812">Transmembrane</keyword>